<feature type="region of interest" description="Disordered" evidence="1">
    <location>
        <begin position="1"/>
        <end position="28"/>
    </location>
</feature>
<evidence type="ECO:0000313" key="2">
    <source>
        <dbReference type="EMBL" id="GEY78027.1"/>
    </source>
</evidence>
<accession>A0A699HUB4</accession>
<feature type="compositionally biased region" description="Basic and acidic residues" evidence="1">
    <location>
        <begin position="1"/>
        <end position="19"/>
    </location>
</feature>
<name>A0A699HUB4_TANCI</name>
<protein>
    <submittedName>
        <fullName evidence="2">Uncharacterized protein</fullName>
    </submittedName>
</protein>
<reference evidence="2" key="1">
    <citation type="journal article" date="2019" name="Sci. Rep.">
        <title>Draft genome of Tanacetum cinerariifolium, the natural source of mosquito coil.</title>
        <authorList>
            <person name="Yamashiro T."/>
            <person name="Shiraishi A."/>
            <person name="Satake H."/>
            <person name="Nakayama K."/>
        </authorList>
    </citation>
    <scope>NUCLEOTIDE SEQUENCE</scope>
</reference>
<evidence type="ECO:0000256" key="1">
    <source>
        <dbReference type="SAM" id="MobiDB-lite"/>
    </source>
</evidence>
<organism evidence="2">
    <name type="scientific">Tanacetum cinerariifolium</name>
    <name type="common">Dalmatian daisy</name>
    <name type="synonym">Chrysanthemum cinerariifolium</name>
    <dbReference type="NCBI Taxonomy" id="118510"/>
    <lineage>
        <taxon>Eukaryota</taxon>
        <taxon>Viridiplantae</taxon>
        <taxon>Streptophyta</taxon>
        <taxon>Embryophyta</taxon>
        <taxon>Tracheophyta</taxon>
        <taxon>Spermatophyta</taxon>
        <taxon>Magnoliopsida</taxon>
        <taxon>eudicotyledons</taxon>
        <taxon>Gunneridae</taxon>
        <taxon>Pentapetalae</taxon>
        <taxon>asterids</taxon>
        <taxon>campanulids</taxon>
        <taxon>Asterales</taxon>
        <taxon>Asteraceae</taxon>
        <taxon>Asteroideae</taxon>
        <taxon>Anthemideae</taxon>
        <taxon>Anthemidinae</taxon>
        <taxon>Tanacetum</taxon>
    </lineage>
</organism>
<dbReference type="AlphaFoldDB" id="A0A699HUB4"/>
<proteinExistence type="predicted"/>
<comment type="caution">
    <text evidence="2">The sequence shown here is derived from an EMBL/GenBank/DDBJ whole genome shotgun (WGS) entry which is preliminary data.</text>
</comment>
<gene>
    <name evidence="2" type="ORF">Tci_450001</name>
</gene>
<dbReference type="EMBL" id="BKCJ010209014">
    <property type="protein sequence ID" value="GEY78027.1"/>
    <property type="molecule type" value="Genomic_DNA"/>
</dbReference>
<sequence>MVNGVEDSKPHTIGEKENCNDSIQRPNLQSYEQYDDEVSTLVLEATNKVGTLTTCAGKVLDFKDDEDVKGLEYGRRVNIDEGCRVNVKHKSTEYKVRREKMFEVDEALDSENSKASSFQVRVNDRDMNYGLEP</sequence>